<evidence type="ECO:0000256" key="2">
    <source>
        <dbReference type="ARBA" id="ARBA00008778"/>
    </source>
</evidence>
<evidence type="ECO:0000256" key="3">
    <source>
        <dbReference type="ARBA" id="ARBA00022490"/>
    </source>
</evidence>
<dbReference type="GO" id="GO:0031087">
    <property type="term" value="P:deadenylation-independent decapping of nuclear-transcribed mRNA"/>
    <property type="evidence" value="ECO:0007669"/>
    <property type="project" value="TreeGrafter"/>
</dbReference>
<evidence type="ECO:0000256" key="5">
    <source>
        <dbReference type="SAM" id="MobiDB-lite"/>
    </source>
</evidence>
<gene>
    <name evidence="6" type="ORF">SPI_07550</name>
</gene>
<dbReference type="GO" id="GO:0000932">
    <property type="term" value="C:P-body"/>
    <property type="evidence" value="ECO:0007669"/>
    <property type="project" value="TreeGrafter"/>
</dbReference>
<dbReference type="Gene3D" id="2.30.29.30">
    <property type="entry name" value="Pleckstrin-homology domain (PH domain)/Phosphotyrosine-binding domain (PTB)"/>
    <property type="match status" value="1"/>
</dbReference>
<dbReference type="InterPro" id="IPR010334">
    <property type="entry name" value="Dcp1"/>
</dbReference>
<dbReference type="GO" id="GO:0000290">
    <property type="term" value="P:deadenylation-dependent decapping of nuclear-transcribed mRNA"/>
    <property type="evidence" value="ECO:0007669"/>
    <property type="project" value="InterPro"/>
</dbReference>
<evidence type="ECO:0000256" key="4">
    <source>
        <dbReference type="ARBA" id="ARBA00022664"/>
    </source>
</evidence>
<dbReference type="AlphaFoldDB" id="A0A167PDB5"/>
<dbReference type="OrthoDB" id="255837at2759"/>
<dbReference type="Proteomes" id="UP000076874">
    <property type="component" value="Unassembled WGS sequence"/>
</dbReference>
<feature type="region of interest" description="Disordered" evidence="5">
    <location>
        <begin position="1"/>
        <end position="59"/>
    </location>
</feature>
<dbReference type="EMBL" id="AZHD01000016">
    <property type="protein sequence ID" value="OAA56543.1"/>
    <property type="molecule type" value="Genomic_DNA"/>
</dbReference>
<keyword evidence="7" id="KW-1185">Reference proteome</keyword>
<dbReference type="PANTHER" id="PTHR16290">
    <property type="entry name" value="TRANSCRIPTION FACTOR SMIF DECAPPING ENZYME DCP1"/>
    <property type="match status" value="1"/>
</dbReference>
<keyword evidence="3" id="KW-0963">Cytoplasm</keyword>
<dbReference type="SUPFAM" id="SSF50729">
    <property type="entry name" value="PH domain-like"/>
    <property type="match status" value="1"/>
</dbReference>
<dbReference type="Pfam" id="PF06058">
    <property type="entry name" value="DCP1"/>
    <property type="match status" value="1"/>
</dbReference>
<comment type="subcellular location">
    <subcellularLocation>
        <location evidence="1">Cytoplasm</location>
    </subcellularLocation>
</comment>
<feature type="compositionally biased region" description="Polar residues" evidence="5">
    <location>
        <begin position="12"/>
        <end position="34"/>
    </location>
</feature>
<evidence type="ECO:0000313" key="7">
    <source>
        <dbReference type="Proteomes" id="UP000076874"/>
    </source>
</evidence>
<proteinExistence type="inferred from homology"/>
<dbReference type="InterPro" id="IPR011993">
    <property type="entry name" value="PH-like_dom_sf"/>
</dbReference>
<dbReference type="GO" id="GO:0003729">
    <property type="term" value="F:mRNA binding"/>
    <property type="evidence" value="ECO:0007669"/>
    <property type="project" value="TreeGrafter"/>
</dbReference>
<comment type="similarity">
    <text evidence="2">Belongs to the DCP1 family.</text>
</comment>
<accession>A0A167PDB5</accession>
<evidence type="ECO:0000313" key="6">
    <source>
        <dbReference type="EMBL" id="OAA56543.1"/>
    </source>
</evidence>
<protein>
    <submittedName>
        <fullName evidence="6">Decapping enzyme</fullName>
    </submittedName>
</protein>
<reference evidence="6 7" key="1">
    <citation type="journal article" date="2016" name="Genome Biol. Evol.">
        <title>Divergent and convergent evolution of fungal pathogenicity.</title>
        <authorList>
            <person name="Shang Y."/>
            <person name="Xiao G."/>
            <person name="Zheng P."/>
            <person name="Cen K."/>
            <person name="Zhan S."/>
            <person name="Wang C."/>
        </authorList>
    </citation>
    <scope>NUCLEOTIDE SEQUENCE [LARGE SCALE GENOMIC DNA]</scope>
    <source>
        <strain evidence="6 7">RCEF 264</strain>
    </source>
</reference>
<dbReference type="PANTHER" id="PTHR16290:SF0">
    <property type="entry name" value="DECAPPING PROTEIN 1, ISOFORM A"/>
    <property type="match status" value="1"/>
</dbReference>
<feature type="compositionally biased region" description="Basic residues" evidence="5">
    <location>
        <begin position="1"/>
        <end position="11"/>
    </location>
</feature>
<dbReference type="GO" id="GO:0008047">
    <property type="term" value="F:enzyme activator activity"/>
    <property type="evidence" value="ECO:0007669"/>
    <property type="project" value="InterPro"/>
</dbReference>
<comment type="caution">
    <text evidence="6">The sequence shown here is derived from an EMBL/GenBank/DDBJ whole genome shotgun (WGS) entry which is preliminary data.</text>
</comment>
<dbReference type="STRING" id="1081102.A0A167PDB5"/>
<organism evidence="6 7">
    <name type="scientific">Niveomyces insectorum RCEF 264</name>
    <dbReference type="NCBI Taxonomy" id="1081102"/>
    <lineage>
        <taxon>Eukaryota</taxon>
        <taxon>Fungi</taxon>
        <taxon>Dikarya</taxon>
        <taxon>Ascomycota</taxon>
        <taxon>Pezizomycotina</taxon>
        <taxon>Sordariomycetes</taxon>
        <taxon>Hypocreomycetidae</taxon>
        <taxon>Hypocreales</taxon>
        <taxon>Cordycipitaceae</taxon>
        <taxon>Niveomyces</taxon>
    </lineage>
</organism>
<evidence type="ECO:0000256" key="1">
    <source>
        <dbReference type="ARBA" id="ARBA00004496"/>
    </source>
</evidence>
<keyword evidence="4" id="KW-0507">mRNA processing</keyword>
<sequence length="303" mass="31848">MSRQTPRKARHQNNNPNASHGDSQRGNQHGQQSHLAVPPSDLEAEANNTSDAVSDDPELHVHRGTETLTSMNLHVLRRYEPTIRSILAVAASTVVYVLNYATGGWEKPEPPVEGTLFLCEQEPLAVGQYVVPRACVFLLNRKGLMNVVVDLAQVNVAEVTADLLTLRIDEAAPAAGEGGTERANGAENGSTNTPPVLGFWIHGGAAVHDDTQFNPALVVECWRNIRTALEQTLGTAELAETAGFLEAAATVTKMEIATRGNDPDGIATRAIGPQPGIKELVAMALNPVGGGGGGHAAAGAVGT</sequence>
<name>A0A167PDB5_9HYPO</name>
<dbReference type="GO" id="GO:0006397">
    <property type="term" value="P:mRNA processing"/>
    <property type="evidence" value="ECO:0007669"/>
    <property type="project" value="UniProtKB-KW"/>
</dbReference>